<proteinExistence type="predicted"/>
<comment type="caution">
    <text evidence="1">The sequence shown here is derived from an EMBL/GenBank/DDBJ whole genome shotgun (WGS) entry which is preliminary data.</text>
</comment>
<sequence>MDEMDTGDQSDVRLSLLDLVGEIRRLDNLVFVARGHAPASIVSLQDYPEGGMPGIRVGIVASVLGKVPSGSSNAKNIVTFPKNHECYALWLCGIARKLHSPQFAGYGDIHIKQFWFLSAIALARGRVLFRRRWFPESGIRTMKSMRRKHSAAFGDNAFMEMQSLSEILDGKGLSDIELDMQLTEVLVAASLQNKVISDYPELVELLISD</sequence>
<accession>A0A1G2CUL3</accession>
<reference evidence="1 2" key="1">
    <citation type="journal article" date="2016" name="Nat. Commun.">
        <title>Thousands of microbial genomes shed light on interconnected biogeochemical processes in an aquifer system.</title>
        <authorList>
            <person name="Anantharaman K."/>
            <person name="Brown C.T."/>
            <person name="Hug L.A."/>
            <person name="Sharon I."/>
            <person name="Castelle C.J."/>
            <person name="Probst A.J."/>
            <person name="Thomas B.C."/>
            <person name="Singh A."/>
            <person name="Wilkins M.J."/>
            <person name="Karaoz U."/>
            <person name="Brodie E.L."/>
            <person name="Williams K.H."/>
            <person name="Hubbard S.S."/>
            <person name="Banfield J.F."/>
        </authorList>
    </citation>
    <scope>NUCLEOTIDE SEQUENCE [LARGE SCALE GENOMIC DNA]</scope>
</reference>
<dbReference type="EMBL" id="MHLI01000017">
    <property type="protein sequence ID" value="OGZ04922.1"/>
    <property type="molecule type" value="Genomic_DNA"/>
</dbReference>
<gene>
    <name evidence="1" type="ORF">A2845_04250</name>
</gene>
<evidence type="ECO:0000313" key="2">
    <source>
        <dbReference type="Proteomes" id="UP000177122"/>
    </source>
</evidence>
<organism evidence="1 2">
    <name type="scientific">Candidatus Lloydbacteria bacterium RIFCSPHIGHO2_01_FULL_49_22</name>
    <dbReference type="NCBI Taxonomy" id="1798658"/>
    <lineage>
        <taxon>Bacteria</taxon>
        <taxon>Candidatus Lloydiibacteriota</taxon>
    </lineage>
</organism>
<evidence type="ECO:0000313" key="1">
    <source>
        <dbReference type="EMBL" id="OGZ04922.1"/>
    </source>
</evidence>
<name>A0A1G2CUL3_9BACT</name>
<protein>
    <submittedName>
        <fullName evidence="1">Uncharacterized protein</fullName>
    </submittedName>
</protein>
<dbReference type="AlphaFoldDB" id="A0A1G2CUL3"/>
<dbReference type="Proteomes" id="UP000177122">
    <property type="component" value="Unassembled WGS sequence"/>
</dbReference>